<dbReference type="InterPro" id="IPR038800">
    <property type="entry name" value="CCDC17"/>
</dbReference>
<protein>
    <submittedName>
        <fullName evidence="2">Uncharacterized protein</fullName>
    </submittedName>
</protein>
<organism evidence="2 3">
    <name type="scientific">Pseudocohnilembus persalinus</name>
    <name type="common">Ciliate</name>
    <dbReference type="NCBI Taxonomy" id="266149"/>
    <lineage>
        <taxon>Eukaryota</taxon>
        <taxon>Sar</taxon>
        <taxon>Alveolata</taxon>
        <taxon>Ciliophora</taxon>
        <taxon>Intramacronucleata</taxon>
        <taxon>Oligohymenophorea</taxon>
        <taxon>Scuticociliatia</taxon>
        <taxon>Philasterida</taxon>
        <taxon>Pseudocohnilembidae</taxon>
        <taxon>Pseudocohnilembus</taxon>
    </lineage>
</organism>
<accession>A0A0V0QEP8</accession>
<evidence type="ECO:0000256" key="1">
    <source>
        <dbReference type="SAM" id="Coils"/>
    </source>
</evidence>
<dbReference type="OrthoDB" id="327305at2759"/>
<keyword evidence="1" id="KW-0175">Coiled coil</keyword>
<dbReference type="PANTHER" id="PTHR33820">
    <property type="entry name" value="COILED-COIL DOMAIN-CONTAINING PROTEIN 17"/>
    <property type="match status" value="1"/>
</dbReference>
<dbReference type="EMBL" id="LDAU01000183">
    <property type="protein sequence ID" value="KRX00686.1"/>
    <property type="molecule type" value="Genomic_DNA"/>
</dbReference>
<comment type="caution">
    <text evidence="2">The sequence shown here is derived from an EMBL/GenBank/DDBJ whole genome shotgun (WGS) entry which is preliminary data.</text>
</comment>
<name>A0A0V0QEP8_PSEPJ</name>
<proteinExistence type="predicted"/>
<dbReference type="AlphaFoldDB" id="A0A0V0QEP8"/>
<evidence type="ECO:0000313" key="2">
    <source>
        <dbReference type="EMBL" id="KRX00686.1"/>
    </source>
</evidence>
<sequence length="910" mass="108815">MENFSYQNHDEREAKMRDLKAKLATAGQMDYFYKSILEKVNKGLGGQGKTMELLDNLTNQLVQDMSDGKMLDFQEKKRQNKNLENIMKLKYEVEKANYPYLQRIYQPYDPFYNEVKGFILHLDELAPISAKVKSLKLNHCIFYQGGKPLLTTDNKHEPFYKEFLMEKTCYINKREIFIRVKPDERLVLYFELSIYMKQYSQAPDLTAWSIIKLFNKENKLISGQFQLPFYSHDTDTIKLLLNKPDPDMKMLDNTKLSLRISVPLDPELDSEKEFNEQYIKNKEKYMIPPLHLTQLEQTLQDATKLFNFNAKQKKKKYEMKPWDQDEIPEEDFEELKKVENVPEKPEEKEQEQQIQIQHYSKQMGKTRIIEEDDNEEEQKILKSFLFNETQNKSKQINLSKLSLSNINNQDSQQNLKIQQEINDLQDEHDNSINQQSINRRYASKTRKVSQKKIEQSFQNSNQEANLYKNQNQEIQQTLVFDDQKWLNIQIFSGYFDLNYVKYIEYKISIMKEQKQVYSKEKTFGNEAQIQGPLLLKNRKKAFQILNQGFINVSQQFLYNLNENNPESGIQLFLQLKVYNDLSKINNKLKSQYQELEIYTSYINLINKNQEQNCPQFIDGSQNVDLLENNLNKQFKLGLILDWQLPQYLQKQVQPQDFENNQIVKINFLNWLILNNEQNELKKVEKQQIQEMQQQIREFMLEGQNFQLNELTLLHTTLNQNDTKGDQYNQITQNLDKLFNSFKNQEEMKQMNLLDLIQYFQTRVNNETFGDYQKFIKENNQTIQNLSEYALNSQFEPNDIVYFLELVDEEDLVYIFKPFYQNLPSIVSEKIHSFDFEQMCQMYYLFLKNQDEFLDFNKVKGKLDVLKEYIKIHYFSLNARDDRPSVGDSYFYKILEVADCNDFYMHESNYL</sequence>
<feature type="coiled-coil region" evidence="1">
    <location>
        <begin position="407"/>
        <end position="477"/>
    </location>
</feature>
<feature type="coiled-coil region" evidence="1">
    <location>
        <begin position="673"/>
        <end position="701"/>
    </location>
</feature>
<evidence type="ECO:0000313" key="3">
    <source>
        <dbReference type="Proteomes" id="UP000054937"/>
    </source>
</evidence>
<keyword evidence="3" id="KW-1185">Reference proteome</keyword>
<dbReference type="InParanoid" id="A0A0V0QEP8"/>
<dbReference type="Proteomes" id="UP000054937">
    <property type="component" value="Unassembled WGS sequence"/>
</dbReference>
<dbReference type="PANTHER" id="PTHR33820:SF2">
    <property type="entry name" value="COILED-COIL DOMAIN-CONTAINING PROTEIN 17"/>
    <property type="match status" value="1"/>
</dbReference>
<reference evidence="2 3" key="1">
    <citation type="journal article" date="2015" name="Sci. Rep.">
        <title>Genome of the facultative scuticociliatosis pathogen Pseudocohnilembus persalinus provides insight into its virulence through horizontal gene transfer.</title>
        <authorList>
            <person name="Xiong J."/>
            <person name="Wang G."/>
            <person name="Cheng J."/>
            <person name="Tian M."/>
            <person name="Pan X."/>
            <person name="Warren A."/>
            <person name="Jiang C."/>
            <person name="Yuan D."/>
            <person name="Miao W."/>
        </authorList>
    </citation>
    <scope>NUCLEOTIDE SEQUENCE [LARGE SCALE GENOMIC DNA]</scope>
    <source>
        <strain evidence="2">36N120E</strain>
    </source>
</reference>
<gene>
    <name evidence="2" type="ORF">PPERSA_00913</name>
</gene>